<keyword evidence="4" id="KW-0560">Oxidoreductase</keyword>
<keyword evidence="1" id="KW-0813">Transport</keyword>
<dbReference type="RefSeq" id="WP_194214011.1">
    <property type="nucleotide sequence ID" value="NZ_CP061205.1"/>
</dbReference>
<proteinExistence type="predicted"/>
<dbReference type="SUPFAM" id="SSF52922">
    <property type="entry name" value="TK C-terminal domain-like"/>
    <property type="match status" value="1"/>
</dbReference>
<dbReference type="Proteomes" id="UP001595444">
    <property type="component" value="Unassembled WGS sequence"/>
</dbReference>
<dbReference type="InterPro" id="IPR019752">
    <property type="entry name" value="Pyrv/ketoisovalerate_OxRed_cat"/>
</dbReference>
<comment type="caution">
    <text evidence="10">The sequence shown here is derived from an EMBL/GenBank/DDBJ whole genome shotgun (WGS) entry which is preliminary data.</text>
</comment>
<keyword evidence="2" id="KW-0479">Metal-binding</keyword>
<gene>
    <name evidence="10" type="ORF">ACFOKA_10440</name>
</gene>
<reference evidence="11" key="1">
    <citation type="journal article" date="2019" name="Int. J. Syst. Evol. Microbiol.">
        <title>The Global Catalogue of Microorganisms (GCM) 10K type strain sequencing project: providing services to taxonomists for standard genome sequencing and annotation.</title>
        <authorList>
            <consortium name="The Broad Institute Genomics Platform"/>
            <consortium name="The Broad Institute Genome Sequencing Center for Infectious Disease"/>
            <person name="Wu L."/>
            <person name="Ma J."/>
        </authorList>
    </citation>
    <scope>NUCLEOTIDE SEQUENCE [LARGE SCALE GENOMIC DNA]</scope>
    <source>
        <strain evidence="11">KCTC 62164</strain>
    </source>
</reference>
<organism evidence="10 11">
    <name type="scientific">Kordiimonas pumila</name>
    <dbReference type="NCBI Taxonomy" id="2161677"/>
    <lineage>
        <taxon>Bacteria</taxon>
        <taxon>Pseudomonadati</taxon>
        <taxon>Pseudomonadota</taxon>
        <taxon>Alphaproteobacteria</taxon>
        <taxon>Kordiimonadales</taxon>
        <taxon>Kordiimonadaceae</taxon>
        <taxon>Kordiimonas</taxon>
    </lineage>
</organism>
<keyword evidence="11" id="KW-1185">Reference proteome</keyword>
<dbReference type="Gene3D" id="3.40.50.970">
    <property type="match status" value="1"/>
</dbReference>
<feature type="domain" description="DUF6537" evidence="9">
    <location>
        <begin position="926"/>
        <end position="1118"/>
    </location>
</feature>
<dbReference type="NCBIfam" id="NF009588">
    <property type="entry name" value="PRK13029.1"/>
    <property type="match status" value="1"/>
</dbReference>
<protein>
    <submittedName>
        <fullName evidence="10">Indolepyruvate ferredoxin oxidoreductase family protein</fullName>
    </submittedName>
</protein>
<dbReference type="InterPro" id="IPR009014">
    <property type="entry name" value="Transketo_C/PFOR_II"/>
</dbReference>
<dbReference type="EMBL" id="JBHRSL010000010">
    <property type="protein sequence ID" value="MFC3052322.1"/>
    <property type="molecule type" value="Genomic_DNA"/>
</dbReference>
<evidence type="ECO:0000259" key="9">
    <source>
        <dbReference type="Pfam" id="PF20169"/>
    </source>
</evidence>
<dbReference type="InterPro" id="IPR051457">
    <property type="entry name" value="2-oxoacid:Fd_oxidoreductase"/>
</dbReference>
<feature type="domain" description="Pyruvate/ketoisovalerate oxidoreductase catalytic" evidence="7">
    <location>
        <begin position="724"/>
        <end position="909"/>
    </location>
</feature>
<dbReference type="Pfam" id="PF01558">
    <property type="entry name" value="POR"/>
    <property type="match status" value="1"/>
</dbReference>
<dbReference type="Pfam" id="PF20169">
    <property type="entry name" value="DUF6537"/>
    <property type="match status" value="1"/>
</dbReference>
<keyword evidence="3" id="KW-0249">Electron transport</keyword>
<dbReference type="InterPro" id="IPR046667">
    <property type="entry name" value="DUF6537"/>
</dbReference>
<dbReference type="PANTHER" id="PTHR48084">
    <property type="entry name" value="2-OXOGLUTARATE OXIDOREDUCTASE SUBUNIT KORB-RELATED"/>
    <property type="match status" value="1"/>
</dbReference>
<dbReference type="SUPFAM" id="SSF52518">
    <property type="entry name" value="Thiamin diphosphate-binding fold (THDP-binding)"/>
    <property type="match status" value="2"/>
</dbReference>
<dbReference type="Pfam" id="PF02775">
    <property type="entry name" value="TPP_enzyme_C"/>
    <property type="match status" value="1"/>
</dbReference>
<evidence type="ECO:0000256" key="3">
    <source>
        <dbReference type="ARBA" id="ARBA00022982"/>
    </source>
</evidence>
<keyword evidence="2" id="KW-0004">4Fe-4S</keyword>
<dbReference type="SUPFAM" id="SSF53323">
    <property type="entry name" value="Pyruvate-ferredoxin oxidoreductase, PFOR, domain III"/>
    <property type="match status" value="1"/>
</dbReference>
<evidence type="ECO:0000313" key="11">
    <source>
        <dbReference type="Proteomes" id="UP001595444"/>
    </source>
</evidence>
<sequence length="1133" mass="122298">MTEIFPISLNDKYRLEGDRALLNGCQALVRLPLLQRALDQRKGLNTAGYISGYRGSPLGGYDVELWKASAELEQNNIIFQPAVNEDLALTAVFGTQQLDFIPDKTVDGVFSFWYGKGPGVDRSGDAIKHANLHGTSSRGGVVLLYGDDHTGKSSTTAHQSDLTLASWGVPTLYPSSVDEILEMGLAAVAMSRYTGLLVGLKLVNETVETTSVLDLSLPEDPIVPDYPLPEDGVNIRQEVQALQQQDARITRSKLPMAQAFSHANNLDRITFGAESPRFLIATTGKAYTDVLEAISQLSIDEPTAKSLGIGVYKIALIFPLDPAGLAEASRAAEEIFFVEEKRAHAETQAKTLLFNQEKRPRITGKADAAGLPLLPADFGLDPITVAVAIAARLSAAMPDIEALHPGFKGRVIELRSLLASKNVKIPPAVRRPAFCPGCPHNTSTKVPAGSVGSTGIGCHGMVMFQPERSPMIMGHMGAEGANWIGLSNFTETKHIFQNLGDGTYNHSGSLAIRAAVQASTNITYKILYNDAVAMTGGQPVEGGLTVSQIVQQVQAEGVTSVTVLSENPDRFSKEPLPTGTTLRHRDDLDLVQKALRQQIGVSILIYDQVCAAEKRRRRKTGLFDDPDKRIYINSHVCEGCGDCSLQSNCLAIQPLETEIGRKRKIDQSACNKDFSCIKGFCPSFVALEGARIRKSAGKKNAADVTPPALRDLGNGFDMVLAGIGGTGVVTIGAILAMAARIEGLDAHVFDMTGLSQKGGAVFSHLRLRPKGGALVPARVGAGDADMILACDMVAAVHPEVLSTVSKKTLVVGNNNIAATANFQQNRDQSVSPTMLEENLSQAAGTKPFMIPANKIALDACGDTIFANIVALGVAWQSGKIPLSLASINEAIKLNGRSVEANQRAFNAGRGAFNAVVTDEPLPLALNEFIANRVNDLTAFWNEAYAERYASLMATVLSATEGAEGGDFRWAVARSAYKLMAYKDEYEVARLYTDKRFLADLNQQFDTIKSIKLHLSPPLLARINPATGHPRKIAVGGWILPVFRCLAKLRGLREGPFDIFSLSSERRLERALRDTYIRTIEALLPSLANEKPEDALDMARAPMNVRGFGHVKKPHAEALLIKLNEKLQSLQCPR</sequence>
<dbReference type="NCBIfam" id="NF009589">
    <property type="entry name" value="PRK13030.1"/>
    <property type="match status" value="1"/>
</dbReference>
<evidence type="ECO:0000256" key="5">
    <source>
        <dbReference type="ARBA" id="ARBA00023004"/>
    </source>
</evidence>
<dbReference type="InterPro" id="IPR011766">
    <property type="entry name" value="TPP_enzyme_TPP-bd"/>
</dbReference>
<name>A0ABV7D580_9PROT</name>
<keyword evidence="5" id="KW-0408">Iron</keyword>
<evidence type="ECO:0000256" key="6">
    <source>
        <dbReference type="ARBA" id="ARBA00023014"/>
    </source>
</evidence>
<dbReference type="CDD" id="cd07034">
    <property type="entry name" value="TPP_PYR_PFOR_IOR-alpha_like"/>
    <property type="match status" value="1"/>
</dbReference>
<dbReference type="PANTHER" id="PTHR48084:SF3">
    <property type="entry name" value="SUBUNIT OF PYRUVATE:FLAVODOXIN OXIDOREDUCTASE"/>
    <property type="match status" value="1"/>
</dbReference>
<evidence type="ECO:0000256" key="4">
    <source>
        <dbReference type="ARBA" id="ARBA00023002"/>
    </source>
</evidence>
<dbReference type="InterPro" id="IPR002880">
    <property type="entry name" value="Pyrv_Fd/Flavodoxin_OxRdtase_N"/>
</dbReference>
<feature type="domain" description="Thiamine pyrophosphate enzyme TPP-binding" evidence="8">
    <location>
        <begin position="455"/>
        <end position="543"/>
    </location>
</feature>
<evidence type="ECO:0000259" key="7">
    <source>
        <dbReference type="Pfam" id="PF01558"/>
    </source>
</evidence>
<dbReference type="Gene3D" id="3.40.920.10">
    <property type="entry name" value="Pyruvate-ferredoxin oxidoreductase, PFOR, domain III"/>
    <property type="match status" value="1"/>
</dbReference>
<dbReference type="InterPro" id="IPR002869">
    <property type="entry name" value="Pyrv_flavodox_OxRed_cen"/>
</dbReference>
<keyword evidence="6" id="KW-0411">Iron-sulfur</keyword>
<evidence type="ECO:0000256" key="2">
    <source>
        <dbReference type="ARBA" id="ARBA00022485"/>
    </source>
</evidence>
<evidence type="ECO:0000259" key="8">
    <source>
        <dbReference type="Pfam" id="PF02775"/>
    </source>
</evidence>
<dbReference type="InterPro" id="IPR029061">
    <property type="entry name" value="THDP-binding"/>
</dbReference>
<accession>A0ABV7D580</accession>
<evidence type="ECO:0000313" key="10">
    <source>
        <dbReference type="EMBL" id="MFC3052322.1"/>
    </source>
</evidence>
<evidence type="ECO:0000256" key="1">
    <source>
        <dbReference type="ARBA" id="ARBA00022448"/>
    </source>
</evidence>